<evidence type="ECO:0000313" key="9">
    <source>
        <dbReference type="EMBL" id="SCA56221.1"/>
    </source>
</evidence>
<dbReference type="InterPro" id="IPR013785">
    <property type="entry name" value="Aldolase_TIM"/>
</dbReference>
<evidence type="ECO:0000313" key="10">
    <source>
        <dbReference type="Proteomes" id="UP000231658"/>
    </source>
</evidence>
<keyword evidence="4 8" id="KW-0368">Histidine biosynthesis</keyword>
<comment type="similarity">
    <text evidence="1 8">Belongs to the HisA/HisF family.</text>
</comment>
<keyword evidence="9" id="KW-0456">Lyase</keyword>
<evidence type="ECO:0000256" key="2">
    <source>
        <dbReference type="ARBA" id="ARBA00016318"/>
    </source>
</evidence>
<dbReference type="AlphaFoldDB" id="A0A1C3RG46"/>
<dbReference type="GO" id="GO:0000107">
    <property type="term" value="F:imidazoleglycerol-phosphate synthase activity"/>
    <property type="evidence" value="ECO:0007669"/>
    <property type="project" value="TreeGrafter"/>
</dbReference>
<evidence type="ECO:0000256" key="3">
    <source>
        <dbReference type="ARBA" id="ARBA00022605"/>
    </source>
</evidence>
<evidence type="ECO:0000256" key="5">
    <source>
        <dbReference type="ARBA" id="ARBA00029440"/>
    </source>
</evidence>
<dbReference type="SUPFAM" id="SSF51366">
    <property type="entry name" value="Ribulose-phoshate binding barrel"/>
    <property type="match status" value="1"/>
</dbReference>
<dbReference type="InterPro" id="IPR050064">
    <property type="entry name" value="IGPS_HisA/HisF"/>
</dbReference>
<dbReference type="Proteomes" id="UP000231658">
    <property type="component" value="Unassembled WGS sequence"/>
</dbReference>
<keyword evidence="10" id="KW-1185">Reference proteome</keyword>
<sequence length="248" mass="27516">MDNNIPPRFIPVLFLHDDELYKTRQFKPDLYVGEPLNAVRVFNLKAVDELLVCDIDATQSGRINFKLIEKMAAQCFTPLSYGGGVASFEQVDQLFQIGVDKIVLSSSAIEKPDLITQISAKYGQQAVIVSVDLKVQGQLSYRGNRQKYQKETPLEFAQRMVRLGAGEILLKNVAQDGTYLGMDHEAITLFANALDVPLIACSGAKNWDDLEQAVKNGASAVASGSQFTFYGPHQAVLQTYPDHWNDRS</sequence>
<reference evidence="9 10" key="1">
    <citation type="submission" date="2016-07" db="EMBL/GenBank/DDBJ databases">
        <authorList>
            <person name="Lefevre C.T."/>
        </authorList>
    </citation>
    <scope>NUCLEOTIDE SEQUENCE [LARGE SCALE GENOMIC DNA]</scope>
    <source>
        <strain evidence="9">PR1</strain>
    </source>
</reference>
<evidence type="ECO:0000256" key="1">
    <source>
        <dbReference type="ARBA" id="ARBA00009667"/>
    </source>
</evidence>
<dbReference type="STRING" id="1867952.MTBPR1_20069"/>
<proteinExistence type="inferred from homology"/>
<name>A0A1C3RG46_9PROT</name>
<comment type="pathway">
    <text evidence="5">Amino-acid biosynthesis.</text>
</comment>
<dbReference type="OrthoDB" id="9781903at2"/>
<dbReference type="RefSeq" id="WP_069186901.1">
    <property type="nucleotide sequence ID" value="NZ_FLYE01000012.1"/>
</dbReference>
<dbReference type="GO" id="GO:0016829">
    <property type="term" value="F:lyase activity"/>
    <property type="evidence" value="ECO:0007669"/>
    <property type="project" value="UniProtKB-KW"/>
</dbReference>
<accession>A0A1C3RG46</accession>
<evidence type="ECO:0000256" key="6">
    <source>
        <dbReference type="ARBA" id="ARBA00031409"/>
    </source>
</evidence>
<dbReference type="InterPro" id="IPR011060">
    <property type="entry name" value="RibuloseP-bd_barrel"/>
</dbReference>
<evidence type="ECO:0000256" key="7">
    <source>
        <dbReference type="ARBA" id="ARBA00032401"/>
    </source>
</evidence>
<dbReference type="EMBL" id="FLYE01000012">
    <property type="protein sequence ID" value="SCA56221.1"/>
    <property type="molecule type" value="Genomic_DNA"/>
</dbReference>
<dbReference type="Pfam" id="PF00977">
    <property type="entry name" value="His_biosynth"/>
    <property type="match status" value="1"/>
</dbReference>
<organism evidence="9 10">
    <name type="scientific">Candidatus Terasakiella magnetica</name>
    <dbReference type="NCBI Taxonomy" id="1867952"/>
    <lineage>
        <taxon>Bacteria</taxon>
        <taxon>Pseudomonadati</taxon>
        <taxon>Pseudomonadota</taxon>
        <taxon>Alphaproteobacteria</taxon>
        <taxon>Rhodospirillales</taxon>
        <taxon>Terasakiellaceae</taxon>
        <taxon>Terasakiella</taxon>
    </lineage>
</organism>
<dbReference type="GO" id="GO:0000105">
    <property type="term" value="P:L-histidine biosynthetic process"/>
    <property type="evidence" value="ECO:0007669"/>
    <property type="project" value="UniProtKB-KW"/>
</dbReference>
<protein>
    <recommendedName>
        <fullName evidence="2">Imidazole glycerol phosphate synthase subunit HisF</fullName>
    </recommendedName>
    <alternativeName>
        <fullName evidence="6">IGP synthase subunit HisF</fullName>
    </alternativeName>
    <alternativeName>
        <fullName evidence="7">ImGP synthase subunit HisF</fullName>
    </alternativeName>
</protein>
<keyword evidence="3 8" id="KW-0028">Amino-acid biosynthesis</keyword>
<gene>
    <name evidence="9" type="primary">hisF</name>
    <name evidence="9" type="ORF">MTBPR1_20069</name>
</gene>
<dbReference type="PANTHER" id="PTHR21235:SF2">
    <property type="entry name" value="IMIDAZOLE GLYCEROL PHOSPHATE SYNTHASE HISHF"/>
    <property type="match status" value="1"/>
</dbReference>
<dbReference type="Gene3D" id="3.20.20.70">
    <property type="entry name" value="Aldolase class I"/>
    <property type="match status" value="1"/>
</dbReference>
<evidence type="ECO:0000256" key="4">
    <source>
        <dbReference type="ARBA" id="ARBA00023102"/>
    </source>
</evidence>
<dbReference type="InterPro" id="IPR006062">
    <property type="entry name" value="His_biosynth"/>
</dbReference>
<evidence type="ECO:0000256" key="8">
    <source>
        <dbReference type="RuleBase" id="RU003657"/>
    </source>
</evidence>
<dbReference type="PANTHER" id="PTHR21235">
    <property type="entry name" value="IMIDAZOLE GLYCEROL PHOSPHATE SYNTHASE SUBUNIT HISF/H IGP SYNTHASE SUBUNIT HISF/H"/>
    <property type="match status" value="1"/>
</dbReference>